<organism evidence="1 2">
    <name type="scientific">Lasius platythorax</name>
    <dbReference type="NCBI Taxonomy" id="488582"/>
    <lineage>
        <taxon>Eukaryota</taxon>
        <taxon>Metazoa</taxon>
        <taxon>Ecdysozoa</taxon>
        <taxon>Arthropoda</taxon>
        <taxon>Hexapoda</taxon>
        <taxon>Insecta</taxon>
        <taxon>Pterygota</taxon>
        <taxon>Neoptera</taxon>
        <taxon>Endopterygota</taxon>
        <taxon>Hymenoptera</taxon>
        <taxon>Apocrita</taxon>
        <taxon>Aculeata</taxon>
        <taxon>Formicoidea</taxon>
        <taxon>Formicidae</taxon>
        <taxon>Formicinae</taxon>
        <taxon>Lasius</taxon>
        <taxon>Lasius</taxon>
    </lineage>
</organism>
<sequence length="91" mass="10181">MPKVLFHEHPVLPQTLWTREKTGLGALSKSSTRDLRSAKQQPCSYHAILCCPLVHCPGIRLLTGLFLATISRSIFLPLTKRLCGREANKID</sequence>
<reference evidence="1" key="1">
    <citation type="submission" date="2024-04" db="EMBL/GenBank/DDBJ databases">
        <authorList>
            <consortium name="Molecular Ecology Group"/>
        </authorList>
    </citation>
    <scope>NUCLEOTIDE SEQUENCE</scope>
</reference>
<name>A0AAV2NUG9_9HYME</name>
<gene>
    <name evidence="1" type="ORF">LPLAT_LOCUS9878</name>
</gene>
<protein>
    <submittedName>
        <fullName evidence="1">Uncharacterized protein</fullName>
    </submittedName>
</protein>
<dbReference type="Proteomes" id="UP001497644">
    <property type="component" value="Chromosome 5"/>
</dbReference>
<evidence type="ECO:0000313" key="1">
    <source>
        <dbReference type="EMBL" id="CAL1684204.1"/>
    </source>
</evidence>
<evidence type="ECO:0000313" key="2">
    <source>
        <dbReference type="Proteomes" id="UP001497644"/>
    </source>
</evidence>
<keyword evidence="2" id="KW-1185">Reference proteome</keyword>
<dbReference type="EMBL" id="OZ034828">
    <property type="protein sequence ID" value="CAL1684204.1"/>
    <property type="molecule type" value="Genomic_DNA"/>
</dbReference>
<proteinExistence type="predicted"/>
<accession>A0AAV2NUG9</accession>
<dbReference type="AlphaFoldDB" id="A0AAV2NUG9"/>